<comment type="caution">
    <text evidence="6">The sequence shown here is derived from an EMBL/GenBank/DDBJ whole genome shotgun (WGS) entry which is preliminary data.</text>
</comment>
<dbReference type="InterPro" id="IPR013154">
    <property type="entry name" value="ADH-like_N"/>
</dbReference>
<dbReference type="InterPro" id="IPR047122">
    <property type="entry name" value="Trans-enoyl_RdTase-like"/>
</dbReference>
<dbReference type="GO" id="GO:0000166">
    <property type="term" value="F:nucleotide binding"/>
    <property type="evidence" value="ECO:0007669"/>
    <property type="project" value="UniProtKB-KW"/>
</dbReference>
<dbReference type="RefSeq" id="XP_044722324.1">
    <property type="nucleotide sequence ID" value="XM_044861298.1"/>
</dbReference>
<gene>
    <name evidence="6" type="ORF">HRG_02827</name>
</gene>
<dbReference type="PANTHER" id="PTHR45348">
    <property type="entry name" value="HYPOTHETICAL OXIDOREDUCTASE (EUROFUNG)"/>
    <property type="match status" value="1"/>
</dbReference>
<keyword evidence="2" id="KW-0547">Nucleotide-binding</keyword>
<dbReference type="InterPro" id="IPR020843">
    <property type="entry name" value="ER"/>
</dbReference>
<accession>A0A9P8N2M2</accession>
<evidence type="ECO:0000256" key="3">
    <source>
        <dbReference type="ARBA" id="ARBA00022857"/>
    </source>
</evidence>
<dbReference type="CDD" id="cd08249">
    <property type="entry name" value="enoyl_reductase_like"/>
    <property type="match status" value="1"/>
</dbReference>
<evidence type="ECO:0000313" key="6">
    <source>
        <dbReference type="EMBL" id="KAH0964811.1"/>
    </source>
</evidence>
<proteinExistence type="inferred from homology"/>
<dbReference type="AlphaFoldDB" id="A0A9P8N2M2"/>
<organism evidence="6 7">
    <name type="scientific">Hirsutella rhossiliensis</name>
    <dbReference type="NCBI Taxonomy" id="111463"/>
    <lineage>
        <taxon>Eukaryota</taxon>
        <taxon>Fungi</taxon>
        <taxon>Dikarya</taxon>
        <taxon>Ascomycota</taxon>
        <taxon>Pezizomycotina</taxon>
        <taxon>Sordariomycetes</taxon>
        <taxon>Hypocreomycetidae</taxon>
        <taxon>Hypocreales</taxon>
        <taxon>Ophiocordycipitaceae</taxon>
        <taxon>Hirsutella</taxon>
    </lineage>
</organism>
<feature type="domain" description="Enoyl reductase (ER)" evidence="5">
    <location>
        <begin position="20"/>
        <end position="347"/>
    </location>
</feature>
<protein>
    <submittedName>
        <fullName evidence="6">Zinc-binding dehydrogenase domain-containing protein</fullName>
    </submittedName>
</protein>
<evidence type="ECO:0000256" key="4">
    <source>
        <dbReference type="ARBA" id="ARBA00023002"/>
    </source>
</evidence>
<dbReference type="InterPro" id="IPR011032">
    <property type="entry name" value="GroES-like_sf"/>
</dbReference>
<dbReference type="SUPFAM" id="SSF51735">
    <property type="entry name" value="NAD(P)-binding Rossmann-fold domains"/>
    <property type="match status" value="1"/>
</dbReference>
<evidence type="ECO:0000313" key="7">
    <source>
        <dbReference type="Proteomes" id="UP000824596"/>
    </source>
</evidence>
<dbReference type="Proteomes" id="UP000824596">
    <property type="component" value="Unassembled WGS sequence"/>
</dbReference>
<dbReference type="PANTHER" id="PTHR45348:SF1">
    <property type="entry name" value="TRANS-ENOYL REDUCTASE STHE"/>
    <property type="match status" value="1"/>
</dbReference>
<dbReference type="EMBL" id="JAIZPD010000003">
    <property type="protein sequence ID" value="KAH0964811.1"/>
    <property type="molecule type" value="Genomic_DNA"/>
</dbReference>
<dbReference type="SMART" id="SM00829">
    <property type="entry name" value="PKS_ER"/>
    <property type="match status" value="1"/>
</dbReference>
<reference evidence="6" key="1">
    <citation type="submission" date="2021-09" db="EMBL/GenBank/DDBJ databases">
        <title>A high-quality genome of the endoparasitic fungus Hirsutella rhossiliensis with a comparison of Hirsutella genomes reveals transposable elements contributing to genome size variation.</title>
        <authorList>
            <person name="Lin R."/>
            <person name="Jiao Y."/>
            <person name="Sun X."/>
            <person name="Ling J."/>
            <person name="Xie B."/>
            <person name="Cheng X."/>
        </authorList>
    </citation>
    <scope>NUCLEOTIDE SEQUENCE</scope>
    <source>
        <strain evidence="6">HR02</strain>
    </source>
</reference>
<dbReference type="GO" id="GO:0016651">
    <property type="term" value="F:oxidoreductase activity, acting on NAD(P)H"/>
    <property type="evidence" value="ECO:0007669"/>
    <property type="project" value="InterPro"/>
</dbReference>
<comment type="similarity">
    <text evidence="1">Belongs to the zinc-containing alcohol dehydrogenase family.</text>
</comment>
<evidence type="ECO:0000259" key="5">
    <source>
        <dbReference type="SMART" id="SM00829"/>
    </source>
</evidence>
<keyword evidence="4" id="KW-0560">Oxidoreductase</keyword>
<dbReference type="InterPro" id="IPR036291">
    <property type="entry name" value="NAD(P)-bd_dom_sf"/>
</dbReference>
<dbReference type="Pfam" id="PF08240">
    <property type="entry name" value="ADH_N"/>
    <property type="match status" value="1"/>
</dbReference>
<sequence length="363" mass="38604">MAPTSYTALVQSKELSTKSRLPLAIAPSCSLPDLPSPYHVLVRVCAVALNPSDWKMPTFFYAEGNGLGVDFCGIIEEAGPLSTYSPQVRVCGAANFPYAPNGPRRGAFAQYTVADSRCLLKVPDGVTDSQAAAIGGVGWGTSCLAISDSEALGLAALPSKPADKPIPVLVYGGATATGIMAIQILKLSGYLPISVCSPKSSELVRRYGAVGTASYLSSTVADIKKLAGGVPIKHVLDCITTPESVSHCFEAISRVGGRYACLEAIPNGCTLRRAVKVKVVMGYEWESFDVEMNHPVYSRKANPASEALRTTWVKEIQSLLDKREITTKPIREINGGFEGIIKGLNMIYRGEEGDKKLVVGLSS</sequence>
<dbReference type="GeneID" id="68351956"/>
<dbReference type="Gene3D" id="3.40.50.720">
    <property type="entry name" value="NAD(P)-binding Rossmann-like Domain"/>
    <property type="match status" value="1"/>
</dbReference>
<evidence type="ECO:0000256" key="1">
    <source>
        <dbReference type="ARBA" id="ARBA00008072"/>
    </source>
</evidence>
<dbReference type="SUPFAM" id="SSF50129">
    <property type="entry name" value="GroES-like"/>
    <property type="match status" value="1"/>
</dbReference>
<keyword evidence="3" id="KW-0521">NADP</keyword>
<dbReference type="OrthoDB" id="48317at2759"/>
<evidence type="ECO:0000256" key="2">
    <source>
        <dbReference type="ARBA" id="ARBA00022741"/>
    </source>
</evidence>
<name>A0A9P8N2M2_9HYPO</name>
<dbReference type="Gene3D" id="3.90.180.10">
    <property type="entry name" value="Medium-chain alcohol dehydrogenases, catalytic domain"/>
    <property type="match status" value="1"/>
</dbReference>
<keyword evidence="7" id="KW-1185">Reference proteome</keyword>